<organism evidence="1 2">
    <name type="scientific">Aureimonas glaciei</name>
    <dbReference type="NCBI Taxonomy" id="1776957"/>
    <lineage>
        <taxon>Bacteria</taxon>
        <taxon>Pseudomonadati</taxon>
        <taxon>Pseudomonadota</taxon>
        <taxon>Alphaproteobacteria</taxon>
        <taxon>Hyphomicrobiales</taxon>
        <taxon>Aurantimonadaceae</taxon>
        <taxon>Aureimonas</taxon>
    </lineage>
</organism>
<protein>
    <submittedName>
        <fullName evidence="1">Uncharacterized protein</fullName>
    </submittedName>
</protein>
<sequence length="136" mass="15294">MFLVYSETGFVQNMMHEPVDDSYVDRVRSFGFNVTRVPDAWMADKTAADIWVEPATGEIALRPALQIHLSRTEIKADGKRLATITGLPRPCDVLIEGALQTIVDGRLDLVSDMPADYEIRIDQWPYLPWSATVSAR</sequence>
<dbReference type="EMBL" id="BMJJ01000009">
    <property type="protein sequence ID" value="GGD29224.1"/>
    <property type="molecule type" value="Genomic_DNA"/>
</dbReference>
<reference evidence="1" key="1">
    <citation type="journal article" date="2014" name="Int. J. Syst. Evol. Microbiol.">
        <title>Complete genome sequence of Corynebacterium casei LMG S-19264T (=DSM 44701T), isolated from a smear-ripened cheese.</title>
        <authorList>
            <consortium name="US DOE Joint Genome Institute (JGI-PGF)"/>
            <person name="Walter F."/>
            <person name="Albersmeier A."/>
            <person name="Kalinowski J."/>
            <person name="Ruckert C."/>
        </authorList>
    </citation>
    <scope>NUCLEOTIDE SEQUENCE</scope>
    <source>
        <strain evidence="1">CGMCC 1.15493</strain>
    </source>
</reference>
<gene>
    <name evidence="1" type="ORF">GCM10011335_35450</name>
</gene>
<proteinExistence type="predicted"/>
<reference evidence="1" key="2">
    <citation type="submission" date="2020-09" db="EMBL/GenBank/DDBJ databases">
        <authorList>
            <person name="Sun Q."/>
            <person name="Zhou Y."/>
        </authorList>
    </citation>
    <scope>NUCLEOTIDE SEQUENCE</scope>
    <source>
        <strain evidence="1">CGMCC 1.15493</strain>
    </source>
</reference>
<name>A0A917DCN6_9HYPH</name>
<dbReference type="Proteomes" id="UP000613160">
    <property type="component" value="Unassembled WGS sequence"/>
</dbReference>
<comment type="caution">
    <text evidence="1">The sequence shown here is derived from an EMBL/GenBank/DDBJ whole genome shotgun (WGS) entry which is preliminary data.</text>
</comment>
<keyword evidence="2" id="KW-1185">Reference proteome</keyword>
<evidence type="ECO:0000313" key="1">
    <source>
        <dbReference type="EMBL" id="GGD29224.1"/>
    </source>
</evidence>
<dbReference type="AlphaFoldDB" id="A0A917DCN6"/>
<evidence type="ECO:0000313" key="2">
    <source>
        <dbReference type="Proteomes" id="UP000613160"/>
    </source>
</evidence>
<accession>A0A917DCN6</accession>